<organism evidence="1 2">
    <name type="scientific">Drosophila madeirensis</name>
    <name type="common">Fruit fly</name>
    <dbReference type="NCBI Taxonomy" id="30013"/>
    <lineage>
        <taxon>Eukaryota</taxon>
        <taxon>Metazoa</taxon>
        <taxon>Ecdysozoa</taxon>
        <taxon>Arthropoda</taxon>
        <taxon>Hexapoda</taxon>
        <taxon>Insecta</taxon>
        <taxon>Pterygota</taxon>
        <taxon>Neoptera</taxon>
        <taxon>Endopterygota</taxon>
        <taxon>Diptera</taxon>
        <taxon>Brachycera</taxon>
        <taxon>Muscomorpha</taxon>
        <taxon>Ephydroidea</taxon>
        <taxon>Drosophilidae</taxon>
        <taxon>Drosophila</taxon>
        <taxon>Sophophora</taxon>
    </lineage>
</organism>
<protein>
    <submittedName>
        <fullName evidence="1">Uncharacterized protein</fullName>
    </submittedName>
</protein>
<accession>A0AAU9G441</accession>
<evidence type="ECO:0000313" key="1">
    <source>
        <dbReference type="EMBL" id="BFG02698.1"/>
    </source>
</evidence>
<dbReference type="EMBL" id="AP029266">
    <property type="protein sequence ID" value="BFG02698.1"/>
    <property type="molecule type" value="Genomic_DNA"/>
</dbReference>
<gene>
    <name evidence="1" type="ORF">DMAD_02137</name>
</gene>
<dbReference type="AlphaFoldDB" id="A0AAU9G441"/>
<evidence type="ECO:0000313" key="2">
    <source>
        <dbReference type="Proteomes" id="UP001500889"/>
    </source>
</evidence>
<reference evidence="1 2" key="1">
    <citation type="submission" date="2024-02" db="EMBL/GenBank/DDBJ databases">
        <title>A chromosome-level genome assembly of Drosophila madeirensis, a fruit fly species endemic to Madeira island.</title>
        <authorList>
            <person name="Tomihara K."/>
            <person name="Llopart A."/>
            <person name="Yamamoto D."/>
        </authorList>
    </citation>
    <scope>NUCLEOTIDE SEQUENCE [LARGE SCALE GENOMIC DNA]</scope>
    <source>
        <strain evidence="1 2">RF1</strain>
    </source>
</reference>
<dbReference type="Proteomes" id="UP001500889">
    <property type="component" value="Chromosome A"/>
</dbReference>
<proteinExistence type="predicted"/>
<keyword evidence="2" id="KW-1185">Reference proteome</keyword>
<sequence length="139" mass="15700">MSSLVEWLVGKANHRVLWLLPVTPQAASNANYQSKPGPSLGSHKCHVLTAVVLPGTFWNICIHPCTVMRRQMAWKNLEIQEPATSWSPECCLSRGLFCHEVPQQATAPLAKMKYNTARTKHLIRFMPSTSHVYQCMEEL</sequence>
<name>A0AAU9G441_DROMD</name>